<feature type="coiled-coil region" evidence="1">
    <location>
        <begin position="101"/>
        <end position="128"/>
    </location>
</feature>
<keyword evidence="1" id="KW-0175">Coiled coil</keyword>
<dbReference type="RefSeq" id="WP_063554416.1">
    <property type="nucleotide sequence ID" value="NZ_LITT01000007.1"/>
</dbReference>
<evidence type="ECO:0000313" key="4">
    <source>
        <dbReference type="EMBL" id="OAA91262.1"/>
    </source>
</evidence>
<evidence type="ECO:0000256" key="3">
    <source>
        <dbReference type="SAM" id="Phobius"/>
    </source>
</evidence>
<feature type="transmembrane region" description="Helical" evidence="3">
    <location>
        <begin position="34"/>
        <end position="53"/>
    </location>
</feature>
<gene>
    <name evidence="4" type="ORF">WY13_00827</name>
</gene>
<dbReference type="Proteomes" id="UP000077407">
    <property type="component" value="Unassembled WGS sequence"/>
</dbReference>
<name>A0A162L562_9CLOT</name>
<comment type="caution">
    <text evidence="4">The sequence shown here is derived from an EMBL/GenBank/DDBJ whole genome shotgun (WGS) entry which is preliminary data.</text>
</comment>
<dbReference type="AlphaFoldDB" id="A0A162L562"/>
<keyword evidence="3" id="KW-0812">Transmembrane</keyword>
<dbReference type="PATRIC" id="fig|1538.10.peg.1326"/>
<proteinExistence type="predicted"/>
<feature type="region of interest" description="Disordered" evidence="2">
    <location>
        <begin position="70"/>
        <end position="92"/>
    </location>
</feature>
<keyword evidence="3" id="KW-0472">Membrane</keyword>
<sequence length="206" mass="22790">MWIAYTIGLVFLIMLVKSMIIKPILFKEKWQAGAGYGIPAVLCFLLFFMLAYLDYSSEQVYFKDQKDRYTTSSWHPPTVSGSVTPSNPAGGQYVSVPIPQNKNLEDGLLNLQNDLNALEKDVAAKTASTAASTSTTAYAASASNDPKKQPYMDDNGKPAIIGDTDSKIYHLPGDPYYDKEMQKLSNNVYFRTIEEAETAGYRAIKG</sequence>
<accession>A0A162L562</accession>
<keyword evidence="3" id="KW-1133">Transmembrane helix</keyword>
<organism evidence="4 5">
    <name type="scientific">Clostridium ljungdahlii</name>
    <dbReference type="NCBI Taxonomy" id="1538"/>
    <lineage>
        <taxon>Bacteria</taxon>
        <taxon>Bacillati</taxon>
        <taxon>Bacillota</taxon>
        <taxon>Clostridia</taxon>
        <taxon>Eubacteriales</taxon>
        <taxon>Clostridiaceae</taxon>
        <taxon>Clostridium</taxon>
    </lineage>
</organism>
<reference evidence="4 5" key="1">
    <citation type="journal article" date="2015" name="Biotechnol. Bioeng.">
        <title>Genome sequence and phenotypic characterization of Caulobacter segnis.</title>
        <authorList>
            <person name="Patel S."/>
            <person name="Fletcher B."/>
            <person name="Scott D.C."/>
            <person name="Ely B."/>
        </authorList>
    </citation>
    <scope>NUCLEOTIDE SEQUENCE [LARGE SCALE GENOMIC DNA]</scope>
    <source>
        <strain evidence="4 5">ERI-2</strain>
    </source>
</reference>
<feature type="compositionally biased region" description="Polar residues" evidence="2">
    <location>
        <begin position="70"/>
        <end position="89"/>
    </location>
</feature>
<evidence type="ECO:0000256" key="1">
    <source>
        <dbReference type="SAM" id="Coils"/>
    </source>
</evidence>
<evidence type="ECO:0000256" key="2">
    <source>
        <dbReference type="SAM" id="MobiDB-lite"/>
    </source>
</evidence>
<dbReference type="EMBL" id="LITT01000007">
    <property type="protein sequence ID" value="OAA91262.1"/>
    <property type="molecule type" value="Genomic_DNA"/>
</dbReference>
<protein>
    <submittedName>
        <fullName evidence="4">Uncharacterized protein</fullName>
    </submittedName>
</protein>
<dbReference type="OrthoDB" id="1928949at2"/>
<evidence type="ECO:0000313" key="5">
    <source>
        <dbReference type="Proteomes" id="UP000077407"/>
    </source>
</evidence>